<keyword evidence="1" id="KW-0812">Transmembrane</keyword>
<keyword evidence="3" id="KW-1185">Reference proteome</keyword>
<protein>
    <recommendedName>
        <fullName evidence="4">Transmembrane protein</fullName>
    </recommendedName>
</protein>
<evidence type="ECO:0000313" key="2">
    <source>
        <dbReference type="EMBL" id="PUU72985.1"/>
    </source>
</evidence>
<keyword evidence="1" id="KW-0472">Membrane</keyword>
<gene>
    <name evidence="2" type="ORF">B9Z19DRAFT_1096093</name>
</gene>
<feature type="transmembrane region" description="Helical" evidence="1">
    <location>
        <begin position="20"/>
        <end position="38"/>
    </location>
</feature>
<organism evidence="2 3">
    <name type="scientific">Tuber borchii</name>
    <name type="common">White truffle</name>
    <dbReference type="NCBI Taxonomy" id="42251"/>
    <lineage>
        <taxon>Eukaryota</taxon>
        <taxon>Fungi</taxon>
        <taxon>Dikarya</taxon>
        <taxon>Ascomycota</taxon>
        <taxon>Pezizomycotina</taxon>
        <taxon>Pezizomycetes</taxon>
        <taxon>Pezizales</taxon>
        <taxon>Tuberaceae</taxon>
        <taxon>Tuber</taxon>
    </lineage>
</organism>
<sequence length="79" mass="9310">MEVGKSRIGRPAGNVEMEFFFFFVFRFSVFRFSVLVDLRWSYIQCSGSQGFCFFASFSFFLFFLSMAVVVVTVVWHMVR</sequence>
<dbReference type="Proteomes" id="UP000244722">
    <property type="component" value="Unassembled WGS sequence"/>
</dbReference>
<comment type="caution">
    <text evidence="2">The sequence shown here is derived from an EMBL/GenBank/DDBJ whole genome shotgun (WGS) entry which is preliminary data.</text>
</comment>
<proteinExistence type="predicted"/>
<evidence type="ECO:0008006" key="4">
    <source>
        <dbReference type="Google" id="ProtNLM"/>
    </source>
</evidence>
<evidence type="ECO:0000256" key="1">
    <source>
        <dbReference type="SAM" id="Phobius"/>
    </source>
</evidence>
<evidence type="ECO:0000313" key="3">
    <source>
        <dbReference type="Proteomes" id="UP000244722"/>
    </source>
</evidence>
<feature type="transmembrane region" description="Helical" evidence="1">
    <location>
        <begin position="50"/>
        <end position="78"/>
    </location>
</feature>
<reference evidence="2 3" key="1">
    <citation type="submission" date="2017-04" db="EMBL/GenBank/DDBJ databases">
        <title>Draft genome sequence of Tuber borchii Vittad., a whitish edible truffle.</title>
        <authorList>
            <consortium name="DOE Joint Genome Institute"/>
            <person name="Murat C."/>
            <person name="Kuo A."/>
            <person name="Barry K.W."/>
            <person name="Clum A."/>
            <person name="Dockter R.B."/>
            <person name="Fauchery L."/>
            <person name="Iotti M."/>
            <person name="Kohler A."/>
            <person name="Labutti K."/>
            <person name="Lindquist E.A."/>
            <person name="Lipzen A."/>
            <person name="Ohm R.A."/>
            <person name="Wang M."/>
            <person name="Grigoriev I.V."/>
            <person name="Zambonelli A."/>
            <person name="Martin F.M."/>
        </authorList>
    </citation>
    <scope>NUCLEOTIDE SEQUENCE [LARGE SCALE GENOMIC DNA]</scope>
    <source>
        <strain evidence="2 3">Tbo3840</strain>
    </source>
</reference>
<accession>A0A2T6ZBW5</accession>
<keyword evidence="1" id="KW-1133">Transmembrane helix</keyword>
<dbReference type="AlphaFoldDB" id="A0A2T6ZBW5"/>
<dbReference type="EMBL" id="NESQ01000431">
    <property type="protein sequence ID" value="PUU72985.1"/>
    <property type="molecule type" value="Genomic_DNA"/>
</dbReference>
<name>A0A2T6ZBW5_TUBBO</name>